<evidence type="ECO:0000256" key="17">
    <source>
        <dbReference type="ARBA" id="ARBA00023163"/>
    </source>
</evidence>
<dbReference type="GO" id="GO:0003723">
    <property type="term" value="F:RNA binding"/>
    <property type="evidence" value="ECO:0007669"/>
    <property type="project" value="UniProtKB-KW"/>
</dbReference>
<feature type="compositionally biased region" description="Polar residues" evidence="24">
    <location>
        <begin position="115"/>
        <end position="144"/>
    </location>
</feature>
<dbReference type="RefSeq" id="XP_058326079.1">
    <property type="nucleotide sequence ID" value="XM_058479511.1"/>
</dbReference>
<dbReference type="AlphaFoldDB" id="A0A9W9NE86"/>
<dbReference type="GO" id="GO:0046872">
    <property type="term" value="F:metal ion binding"/>
    <property type="evidence" value="ECO:0007669"/>
    <property type="project" value="UniProtKB-KW"/>
</dbReference>
<evidence type="ECO:0000256" key="20">
    <source>
        <dbReference type="ARBA" id="ARBA00030493"/>
    </source>
</evidence>
<dbReference type="SMART" id="SM00369">
    <property type="entry name" value="LRR_TYP"/>
    <property type="match status" value="3"/>
</dbReference>
<dbReference type="InterPro" id="IPR001611">
    <property type="entry name" value="Leu-rich_rpt"/>
</dbReference>
<dbReference type="EC" id="3.1.13.4" evidence="6"/>
<dbReference type="Proteomes" id="UP001150941">
    <property type="component" value="Unassembled WGS sequence"/>
</dbReference>
<dbReference type="EMBL" id="JAPQKS010000008">
    <property type="protein sequence ID" value="KAJ5217208.1"/>
    <property type="molecule type" value="Genomic_DNA"/>
</dbReference>
<comment type="caution">
    <text evidence="26">The sequence shown here is derived from an EMBL/GenBank/DDBJ whole genome shotgun (WGS) entry which is preliminary data.</text>
</comment>
<evidence type="ECO:0000256" key="19">
    <source>
        <dbReference type="ARBA" id="ARBA00023475"/>
    </source>
</evidence>
<comment type="function">
    <text evidence="23">Acts as a catalytic component of the CCR4-NOT core complex, which in the nucleus seems to be a general transcription factor, and in the cytoplasm the major mRNA deadenylase involved in mRNA turnover. Ccr4 has 3'-5' RNase activity with a strong preference for polyadenylated substrates and also low exonuclease activity towards single-stranded DNA.</text>
</comment>
<evidence type="ECO:0000256" key="2">
    <source>
        <dbReference type="ARBA" id="ARBA00001946"/>
    </source>
</evidence>
<dbReference type="GO" id="GO:0005634">
    <property type="term" value="C:nucleus"/>
    <property type="evidence" value="ECO:0007669"/>
    <property type="project" value="UniProtKB-SubCell"/>
</dbReference>
<evidence type="ECO:0000259" key="25">
    <source>
        <dbReference type="Pfam" id="PF03372"/>
    </source>
</evidence>
<dbReference type="FunFam" id="3.80.10.10:FF:000447">
    <property type="entry name" value="Glucose-repressible alcohol dehydrogenase transcriptional effector"/>
    <property type="match status" value="1"/>
</dbReference>
<dbReference type="GeneID" id="83206815"/>
<evidence type="ECO:0000256" key="5">
    <source>
        <dbReference type="ARBA" id="ARBA00010774"/>
    </source>
</evidence>
<evidence type="ECO:0000256" key="3">
    <source>
        <dbReference type="ARBA" id="ARBA00004123"/>
    </source>
</evidence>
<feature type="region of interest" description="Disordered" evidence="24">
    <location>
        <begin position="19"/>
        <end position="57"/>
    </location>
</feature>
<evidence type="ECO:0000256" key="14">
    <source>
        <dbReference type="ARBA" id="ARBA00022842"/>
    </source>
</evidence>
<evidence type="ECO:0000256" key="15">
    <source>
        <dbReference type="ARBA" id="ARBA00022884"/>
    </source>
</evidence>
<dbReference type="GO" id="GO:0004535">
    <property type="term" value="F:poly(A)-specific ribonuclease activity"/>
    <property type="evidence" value="ECO:0007669"/>
    <property type="project" value="UniProtKB-EC"/>
</dbReference>
<evidence type="ECO:0000256" key="7">
    <source>
        <dbReference type="ARBA" id="ARBA00022490"/>
    </source>
</evidence>
<dbReference type="OrthoDB" id="428734at2759"/>
<evidence type="ECO:0000256" key="8">
    <source>
        <dbReference type="ARBA" id="ARBA00022614"/>
    </source>
</evidence>
<keyword evidence="14" id="KW-0460">Magnesium</keyword>
<dbReference type="InterPro" id="IPR032675">
    <property type="entry name" value="LRR_dom_sf"/>
</dbReference>
<keyword evidence="9" id="KW-0540">Nuclease</keyword>
<evidence type="ECO:0000256" key="12">
    <source>
        <dbReference type="ARBA" id="ARBA00022801"/>
    </source>
</evidence>
<dbReference type="SUPFAM" id="SSF52058">
    <property type="entry name" value="L domain-like"/>
    <property type="match status" value="1"/>
</dbReference>
<keyword evidence="8" id="KW-0433">Leucine-rich repeat</keyword>
<gene>
    <name evidence="26" type="ORF">N7468_010216</name>
</gene>
<keyword evidence="12" id="KW-0378">Hydrolase</keyword>
<dbReference type="Gene3D" id="3.60.10.10">
    <property type="entry name" value="Endonuclease/exonuclease/phosphatase"/>
    <property type="match status" value="1"/>
</dbReference>
<keyword evidence="13" id="KW-0269">Exonuclease</keyword>
<accession>A0A9W9NE86</accession>
<evidence type="ECO:0000256" key="23">
    <source>
        <dbReference type="ARBA" id="ARBA00045495"/>
    </source>
</evidence>
<reference evidence="26" key="1">
    <citation type="submission" date="2022-11" db="EMBL/GenBank/DDBJ databases">
        <authorList>
            <person name="Petersen C."/>
        </authorList>
    </citation>
    <scope>NUCLEOTIDE SEQUENCE</scope>
    <source>
        <strain evidence="26">IBT 19713</strain>
    </source>
</reference>
<evidence type="ECO:0000256" key="11">
    <source>
        <dbReference type="ARBA" id="ARBA00022737"/>
    </source>
</evidence>
<keyword evidence="7" id="KW-0963">Cytoplasm</keyword>
<reference evidence="26" key="2">
    <citation type="journal article" date="2023" name="IMA Fungus">
        <title>Comparative genomic study of the Penicillium genus elucidates a diverse pangenome and 15 lateral gene transfer events.</title>
        <authorList>
            <person name="Petersen C."/>
            <person name="Sorensen T."/>
            <person name="Nielsen M.R."/>
            <person name="Sondergaard T.E."/>
            <person name="Sorensen J.L."/>
            <person name="Fitzpatrick D.A."/>
            <person name="Frisvad J.C."/>
            <person name="Nielsen K.L."/>
        </authorList>
    </citation>
    <scope>NUCLEOTIDE SEQUENCE</scope>
    <source>
        <strain evidence="26">IBT 19713</strain>
    </source>
</reference>
<sequence>MADGTYRFQQPGAGQFYFQSQQQHSHPRHLQNGTNSPGRLKLSNETPSPSRSPSANQSAALNRFNMYQNHQTQHVMMNGGQTHQRFGMHMPKFQSQTHHPHHAPQQHHLNHHPQSGHNLHQHFSSAGLTSTTPHFTPSHLQNGASAAVDDDVDESNEYWQEQRQLGNEARQANSPHYHARLMASQTRGISMVANQTETPEKGLDARAGASSGKLAPRPGLSGIDCGGQGMRALAPSLFNNFMFLETLHLSYNKLKVLPPEIGQLRKLTHLDLTGNEISELPEEIGMLTNLQTLILVDNNIRNFPYEMGYLYRLDKLVVPGNPLNETLKAQISAGGTKGLIKYLREEMPGEYTLFHMTVPEDLCSQSILSSVHPPPPERDWIILDETASSTNSTAEKITVLSYNTLCDASATQSHYGYTPSRVLSWEFRRELILNELRSHNSDIVCLQEVAQGSYNNFYREKLAYSDYKGVFWPRGRAMGMPEDDANTVDGCATFYKGSKFILLDKHLINFGQTAVRRPDAKGQDDIYNRLWQKDHIAVVLFLENRQTGARFLVVNAHLYWDPAFKDVKLIQTAILMEEITRLSDKYAKWPACTDKSAFRFSEAETDAENAPVVEPAPSMEYSSGDQIPLLMCGDFNSSPGSAAYNLIANGGLNEDHPDLENRLYGNLSKVGMTHPFKLKSAYGAIGELSFTNYTPDFKDILDYVWYSSNTLHVSALLGEVDKEYLRRVPGFPNFHFPSDHVALFAEFTIKGKKGKVVEADFGPQRR</sequence>
<dbReference type="InterPro" id="IPR005135">
    <property type="entry name" value="Endo/exonuclease/phosphatase"/>
</dbReference>
<dbReference type="Gene3D" id="3.80.10.10">
    <property type="entry name" value="Ribonuclease Inhibitor"/>
    <property type="match status" value="1"/>
</dbReference>
<keyword evidence="16" id="KW-0805">Transcription regulation</keyword>
<dbReference type="GO" id="GO:0005737">
    <property type="term" value="C:cytoplasm"/>
    <property type="evidence" value="ECO:0007669"/>
    <property type="project" value="UniProtKB-SubCell"/>
</dbReference>
<dbReference type="FunFam" id="3.60.10.10:FF:000037">
    <property type="entry name" value="Glucose-repressible alcohol dehydrogenase transcriptional effector"/>
    <property type="match status" value="1"/>
</dbReference>
<comment type="subcellular location">
    <subcellularLocation>
        <location evidence="4">Cytoplasm</location>
    </subcellularLocation>
    <subcellularLocation>
        <location evidence="3">Nucleus</location>
    </subcellularLocation>
</comment>
<evidence type="ECO:0000256" key="18">
    <source>
        <dbReference type="ARBA" id="ARBA00023242"/>
    </source>
</evidence>
<keyword evidence="15" id="KW-0694">RNA-binding</keyword>
<keyword evidence="17" id="KW-0804">Transcription</keyword>
<comment type="similarity">
    <text evidence="5">Belongs to the CCR4/nocturin family.</text>
</comment>
<dbReference type="Pfam" id="PF13855">
    <property type="entry name" value="LRR_8"/>
    <property type="match status" value="1"/>
</dbReference>
<feature type="region of interest" description="Disordered" evidence="24">
    <location>
        <begin position="94"/>
        <end position="158"/>
    </location>
</feature>
<dbReference type="Pfam" id="PF03372">
    <property type="entry name" value="Exo_endo_phos"/>
    <property type="match status" value="1"/>
</dbReference>
<evidence type="ECO:0000256" key="22">
    <source>
        <dbReference type="ARBA" id="ARBA00033317"/>
    </source>
</evidence>
<evidence type="ECO:0000256" key="1">
    <source>
        <dbReference type="ARBA" id="ARBA00001663"/>
    </source>
</evidence>
<organism evidence="26 27">
    <name type="scientific">Penicillium chermesinum</name>
    <dbReference type="NCBI Taxonomy" id="63820"/>
    <lineage>
        <taxon>Eukaryota</taxon>
        <taxon>Fungi</taxon>
        <taxon>Dikarya</taxon>
        <taxon>Ascomycota</taxon>
        <taxon>Pezizomycotina</taxon>
        <taxon>Eurotiomycetes</taxon>
        <taxon>Eurotiomycetidae</taxon>
        <taxon>Eurotiales</taxon>
        <taxon>Aspergillaceae</taxon>
        <taxon>Penicillium</taxon>
    </lineage>
</organism>
<comment type="catalytic activity">
    <reaction evidence="1">
        <text>Exonucleolytic cleavage of poly(A) to 5'-AMP.</text>
        <dbReference type="EC" id="3.1.13.4"/>
    </reaction>
</comment>
<evidence type="ECO:0000256" key="16">
    <source>
        <dbReference type="ARBA" id="ARBA00023015"/>
    </source>
</evidence>
<keyword evidence="18" id="KW-0539">Nucleus</keyword>
<comment type="cofactor">
    <cofactor evidence="2">
        <name>Mg(2+)</name>
        <dbReference type="ChEBI" id="CHEBI:18420"/>
    </cofactor>
</comment>
<keyword evidence="10" id="KW-0479">Metal-binding</keyword>
<dbReference type="PANTHER" id="PTHR12121:SF100">
    <property type="entry name" value="POLY(A)-SPECIFIC RIBONUCLEASE"/>
    <property type="match status" value="1"/>
</dbReference>
<keyword evidence="27" id="KW-1185">Reference proteome</keyword>
<protein>
    <recommendedName>
        <fullName evidence="19">CCR4-Not complex 3'-5'-exoribonuclease subunit Ccr4</fullName>
        <ecNumber evidence="6">3.1.13.4</ecNumber>
    </recommendedName>
    <alternativeName>
        <fullName evidence="20">Carbon catabolite repressor protein 4</fullName>
    </alternativeName>
    <alternativeName>
        <fullName evidence="21">Cytoplasmic deadenylase</fullName>
    </alternativeName>
    <alternativeName>
        <fullName evidence="22">Glucose-repressible alcohol dehydrogenase transcriptional effector</fullName>
    </alternativeName>
</protein>
<feature type="compositionally biased region" description="Polar residues" evidence="24">
    <location>
        <begin position="31"/>
        <end position="57"/>
    </location>
</feature>
<dbReference type="InterPro" id="IPR050410">
    <property type="entry name" value="CCR4/nocturin_mRNA_transcr"/>
</dbReference>
<evidence type="ECO:0000256" key="10">
    <source>
        <dbReference type="ARBA" id="ARBA00022723"/>
    </source>
</evidence>
<evidence type="ECO:0000256" key="13">
    <source>
        <dbReference type="ARBA" id="ARBA00022839"/>
    </source>
</evidence>
<dbReference type="InterPro" id="IPR003591">
    <property type="entry name" value="Leu-rich_rpt_typical-subtyp"/>
</dbReference>
<dbReference type="PANTHER" id="PTHR12121">
    <property type="entry name" value="CARBON CATABOLITE REPRESSOR PROTEIN 4"/>
    <property type="match status" value="1"/>
</dbReference>
<evidence type="ECO:0000256" key="21">
    <source>
        <dbReference type="ARBA" id="ARBA00031469"/>
    </source>
</evidence>
<name>A0A9W9NE86_9EURO</name>
<dbReference type="InterPro" id="IPR036691">
    <property type="entry name" value="Endo/exonu/phosph_ase_sf"/>
</dbReference>
<feature type="domain" description="Endonuclease/exonuclease/phosphatase" evidence="25">
    <location>
        <begin position="400"/>
        <end position="740"/>
    </location>
</feature>
<evidence type="ECO:0000256" key="24">
    <source>
        <dbReference type="SAM" id="MobiDB-lite"/>
    </source>
</evidence>
<evidence type="ECO:0000256" key="4">
    <source>
        <dbReference type="ARBA" id="ARBA00004496"/>
    </source>
</evidence>
<proteinExistence type="inferred from homology"/>
<dbReference type="CDD" id="cd09097">
    <property type="entry name" value="Deadenylase_CCR4"/>
    <property type="match status" value="1"/>
</dbReference>
<keyword evidence="11" id="KW-0677">Repeat</keyword>
<dbReference type="SUPFAM" id="SSF56219">
    <property type="entry name" value="DNase I-like"/>
    <property type="match status" value="1"/>
</dbReference>
<evidence type="ECO:0000256" key="6">
    <source>
        <dbReference type="ARBA" id="ARBA00012161"/>
    </source>
</evidence>
<feature type="compositionally biased region" description="Basic residues" evidence="24">
    <location>
        <begin position="98"/>
        <end position="111"/>
    </location>
</feature>
<evidence type="ECO:0000313" key="26">
    <source>
        <dbReference type="EMBL" id="KAJ5217208.1"/>
    </source>
</evidence>
<evidence type="ECO:0000313" key="27">
    <source>
        <dbReference type="Proteomes" id="UP001150941"/>
    </source>
</evidence>
<dbReference type="PROSITE" id="PS51450">
    <property type="entry name" value="LRR"/>
    <property type="match status" value="2"/>
</dbReference>
<evidence type="ECO:0000256" key="9">
    <source>
        <dbReference type="ARBA" id="ARBA00022722"/>
    </source>
</evidence>